<keyword evidence="6" id="KW-0598">Phosphotransferase system</keyword>
<evidence type="ECO:0000313" key="10">
    <source>
        <dbReference type="Proteomes" id="UP001082703"/>
    </source>
</evidence>
<keyword evidence="4 9" id="KW-0762">Sugar transport</keyword>
<dbReference type="PANTHER" id="PTHR33799">
    <property type="entry name" value="PTS PERMEASE-RELATED-RELATED"/>
    <property type="match status" value="1"/>
</dbReference>
<organism evidence="9 10">
    <name type="scientific">Caproiciproducens galactitolivorans</name>
    <dbReference type="NCBI Taxonomy" id="642589"/>
    <lineage>
        <taxon>Bacteria</taxon>
        <taxon>Bacillati</taxon>
        <taxon>Bacillota</taxon>
        <taxon>Clostridia</taxon>
        <taxon>Eubacteriales</taxon>
        <taxon>Acutalibacteraceae</taxon>
        <taxon>Caproiciproducens</taxon>
    </lineage>
</organism>
<dbReference type="CDD" id="cd00006">
    <property type="entry name" value="PTS_IIA_man"/>
    <property type="match status" value="1"/>
</dbReference>
<evidence type="ECO:0000256" key="3">
    <source>
        <dbReference type="ARBA" id="ARBA00022490"/>
    </source>
</evidence>
<evidence type="ECO:0000259" key="8">
    <source>
        <dbReference type="PROSITE" id="PS51096"/>
    </source>
</evidence>
<dbReference type="PANTHER" id="PTHR33799:SF1">
    <property type="entry name" value="PTS SYSTEM MANNOSE-SPECIFIC EIIAB COMPONENT-RELATED"/>
    <property type="match status" value="1"/>
</dbReference>
<comment type="caution">
    <text evidence="9">The sequence shown here is derived from an EMBL/GenBank/DDBJ whole genome shotgun (WGS) entry which is preliminary data.</text>
</comment>
<reference evidence="9 10" key="1">
    <citation type="submission" date="2022-11" db="EMBL/GenBank/DDBJ databases">
        <authorList>
            <person name="Caiyu Z."/>
        </authorList>
    </citation>
    <scope>NUCLEOTIDE SEQUENCE [LARGE SCALE GENOMIC DNA]</scope>
    <source>
        <strain evidence="9 10">YR-4</strain>
    </source>
</reference>
<sequence length="136" mass="15307">MKFMLASHGTFAEGIKSALELILGKQPNVSTICAYVNGENDVKPRIKDFIEHIQPDEEWIIVTDVFGGSVNNEFMNYLRNHRIHLVSGMNLPLLVELVTNPSESAEDKIQSALEVAKEEIKYCNQLPADSQNDEDF</sequence>
<keyword evidence="5" id="KW-0808">Transferase</keyword>
<dbReference type="InterPro" id="IPR036662">
    <property type="entry name" value="PTS_EIIA_man-typ_sf"/>
</dbReference>
<keyword evidence="3" id="KW-0963">Cytoplasm</keyword>
<evidence type="ECO:0000256" key="5">
    <source>
        <dbReference type="ARBA" id="ARBA00022679"/>
    </source>
</evidence>
<evidence type="ECO:0000256" key="7">
    <source>
        <dbReference type="ARBA" id="ARBA00022777"/>
    </source>
</evidence>
<comment type="subcellular location">
    <subcellularLocation>
        <location evidence="1">Cytoplasm</location>
    </subcellularLocation>
</comment>
<proteinExistence type="predicted"/>
<dbReference type="InterPro" id="IPR004701">
    <property type="entry name" value="PTS_EIIA_man-typ"/>
</dbReference>
<dbReference type="RefSeq" id="WP_268057568.1">
    <property type="nucleotide sequence ID" value="NZ_JAPOHA010000003.1"/>
</dbReference>
<name>A0ABT4BR85_9FIRM</name>
<dbReference type="InterPro" id="IPR051471">
    <property type="entry name" value="Bacterial_PTS_sugar_comp"/>
</dbReference>
<evidence type="ECO:0000313" key="9">
    <source>
        <dbReference type="EMBL" id="MCY1713401.1"/>
    </source>
</evidence>
<keyword evidence="10" id="KW-1185">Reference proteome</keyword>
<dbReference type="Proteomes" id="UP001082703">
    <property type="component" value="Unassembled WGS sequence"/>
</dbReference>
<keyword evidence="7" id="KW-0418">Kinase</keyword>
<dbReference type="SUPFAM" id="SSF53062">
    <property type="entry name" value="PTS system fructose IIA component-like"/>
    <property type="match status" value="1"/>
</dbReference>
<evidence type="ECO:0000256" key="4">
    <source>
        <dbReference type="ARBA" id="ARBA00022597"/>
    </source>
</evidence>
<accession>A0ABT4BR85</accession>
<evidence type="ECO:0000256" key="2">
    <source>
        <dbReference type="ARBA" id="ARBA00022448"/>
    </source>
</evidence>
<dbReference type="Pfam" id="PF03610">
    <property type="entry name" value="EIIA-man"/>
    <property type="match status" value="1"/>
</dbReference>
<gene>
    <name evidence="9" type="ORF">OUY18_03915</name>
</gene>
<dbReference type="Gene3D" id="3.40.50.510">
    <property type="entry name" value="Phosphotransferase system, mannose-type IIA component"/>
    <property type="match status" value="1"/>
</dbReference>
<feature type="domain" description="PTS EIIA type-4" evidence="8">
    <location>
        <begin position="1"/>
        <end position="120"/>
    </location>
</feature>
<dbReference type="InterPro" id="IPR033887">
    <property type="entry name" value="PTS_IIA_man"/>
</dbReference>
<protein>
    <submittedName>
        <fullName evidence="9">PTS sugar transporter subunit IIA</fullName>
    </submittedName>
</protein>
<dbReference type="PROSITE" id="PS51096">
    <property type="entry name" value="PTS_EIIA_TYPE_4"/>
    <property type="match status" value="1"/>
</dbReference>
<keyword evidence="2" id="KW-0813">Transport</keyword>
<evidence type="ECO:0000256" key="1">
    <source>
        <dbReference type="ARBA" id="ARBA00004496"/>
    </source>
</evidence>
<evidence type="ECO:0000256" key="6">
    <source>
        <dbReference type="ARBA" id="ARBA00022683"/>
    </source>
</evidence>
<dbReference type="EMBL" id="JAPOHA010000003">
    <property type="protein sequence ID" value="MCY1713401.1"/>
    <property type="molecule type" value="Genomic_DNA"/>
</dbReference>